<gene>
    <name evidence="1" type="ORF">HCJ95_13195</name>
</gene>
<dbReference type="Proteomes" id="UP000635996">
    <property type="component" value="Unassembled WGS sequence"/>
</dbReference>
<name>A0ABX0YT01_STRTL</name>
<evidence type="ECO:0000313" key="1">
    <source>
        <dbReference type="EMBL" id="NJP15228.1"/>
    </source>
</evidence>
<evidence type="ECO:0000313" key="2">
    <source>
        <dbReference type="Proteomes" id="UP000635996"/>
    </source>
</evidence>
<protein>
    <submittedName>
        <fullName evidence="1">Uncharacterized protein</fullName>
    </submittedName>
</protein>
<reference evidence="1 2" key="1">
    <citation type="submission" date="2020-03" db="EMBL/GenBank/DDBJ databases">
        <title>WGS of actinomycetes isolated from Thailand.</title>
        <authorList>
            <person name="Thawai C."/>
        </authorList>
    </citation>
    <scope>NUCLEOTIDE SEQUENCE [LARGE SCALE GENOMIC DNA]</scope>
    <source>
        <strain evidence="1 2">NBRC 13905</strain>
    </source>
</reference>
<keyword evidence="2" id="KW-1185">Reference proteome</keyword>
<proteinExistence type="predicted"/>
<dbReference type="RefSeq" id="WP_168131613.1">
    <property type="nucleotide sequence ID" value="NZ_BMVZ01000001.1"/>
</dbReference>
<dbReference type="EMBL" id="JAATEL010000012">
    <property type="protein sequence ID" value="NJP15228.1"/>
    <property type="molecule type" value="Genomic_DNA"/>
</dbReference>
<comment type="caution">
    <text evidence="1">The sequence shown here is derived from an EMBL/GenBank/DDBJ whole genome shotgun (WGS) entry which is preliminary data.</text>
</comment>
<accession>A0ABX0YT01</accession>
<organism evidence="1 2">
    <name type="scientific">Streptomyces thermoviolaceus subsp. thermoviolaceus</name>
    <dbReference type="NCBI Taxonomy" id="66860"/>
    <lineage>
        <taxon>Bacteria</taxon>
        <taxon>Bacillati</taxon>
        <taxon>Actinomycetota</taxon>
        <taxon>Actinomycetes</taxon>
        <taxon>Kitasatosporales</taxon>
        <taxon>Streptomycetaceae</taxon>
        <taxon>Streptomyces</taxon>
    </lineage>
</organism>
<sequence>MVGRGAPGDRSIAQRLDTMEQELGGVRQDLGDVKRLLTAVARAQGIDPDTIS</sequence>